<keyword evidence="1" id="KW-0472">Membrane</keyword>
<dbReference type="EMBL" id="VSSQ01055467">
    <property type="protein sequence ID" value="MPN09371.1"/>
    <property type="molecule type" value="Genomic_DNA"/>
</dbReference>
<name>A0A645F518_9ZZZZ</name>
<evidence type="ECO:0000256" key="1">
    <source>
        <dbReference type="SAM" id="Phobius"/>
    </source>
</evidence>
<dbReference type="AlphaFoldDB" id="A0A645F518"/>
<comment type="caution">
    <text evidence="2">The sequence shown here is derived from an EMBL/GenBank/DDBJ whole genome shotgun (WGS) entry which is preliminary data.</text>
</comment>
<reference evidence="2" key="1">
    <citation type="submission" date="2019-08" db="EMBL/GenBank/DDBJ databases">
        <authorList>
            <person name="Kucharzyk K."/>
            <person name="Murdoch R.W."/>
            <person name="Higgins S."/>
            <person name="Loffler F."/>
        </authorList>
    </citation>
    <scope>NUCLEOTIDE SEQUENCE</scope>
</reference>
<accession>A0A645F518</accession>
<protein>
    <submittedName>
        <fullName evidence="2">Uncharacterized protein</fullName>
    </submittedName>
</protein>
<keyword evidence="1" id="KW-0812">Transmembrane</keyword>
<sequence>MPTSAAYNGTAKLFAAADDSSKQILVDDEPVVTNSYSWLYIAGGIVLLFGIVLLTMQALNAPRRRRRR</sequence>
<proteinExistence type="predicted"/>
<keyword evidence="1" id="KW-1133">Transmembrane helix</keyword>
<gene>
    <name evidence="2" type="ORF">SDC9_156660</name>
</gene>
<feature type="transmembrane region" description="Helical" evidence="1">
    <location>
        <begin position="38"/>
        <end position="59"/>
    </location>
</feature>
<evidence type="ECO:0000313" key="2">
    <source>
        <dbReference type="EMBL" id="MPN09371.1"/>
    </source>
</evidence>
<organism evidence="2">
    <name type="scientific">bioreactor metagenome</name>
    <dbReference type="NCBI Taxonomy" id="1076179"/>
    <lineage>
        <taxon>unclassified sequences</taxon>
        <taxon>metagenomes</taxon>
        <taxon>ecological metagenomes</taxon>
    </lineage>
</organism>